<sequence>MTKAVLLLNLGTPPEPTAKGLRSFYKYFFSDPFVFDFNPIGRWLLRNLIILPFRAPRIAKDYASIWMDEGSPLKVYADRMQQSVQNQFDQENAKGGDEVIVVNGMAYSEPFIWDVMQELERRNVAELVLLPMYPQYSTATTASVFHQVKIAAEKWKQRPNLIFVNDLFQEPAFIRAWSIVIAKHLRTDNFDHVIFSYHGVPEKTIKKSDSEGVCEFGACCSEITIKNRYCYRAQCFQTTEYIVKALGWKNIDYSVAFQSRFGPLPWLQPYLDEHLKLLLEKGQKRVAVITPSFISDCLETLFEIGRDYREEFMGEGGEVFELVPNLNDDPAWFNSVYEIARDNILQQRVEKIED</sequence>
<evidence type="ECO:0000256" key="1">
    <source>
        <dbReference type="ARBA" id="ARBA00007718"/>
    </source>
</evidence>
<evidence type="ECO:0000313" key="10">
    <source>
        <dbReference type="Proteomes" id="UP000219329"/>
    </source>
</evidence>
<gene>
    <name evidence="7" type="primary">hemH</name>
    <name evidence="9" type="ORF">CNF02_07395</name>
</gene>
<dbReference type="Proteomes" id="UP000219329">
    <property type="component" value="Unassembled WGS sequence"/>
</dbReference>
<evidence type="ECO:0000256" key="2">
    <source>
        <dbReference type="ARBA" id="ARBA00023004"/>
    </source>
</evidence>
<dbReference type="CDD" id="cd03411">
    <property type="entry name" value="Ferrochelatase_N"/>
    <property type="match status" value="1"/>
</dbReference>
<dbReference type="InterPro" id="IPR001015">
    <property type="entry name" value="Ferrochelatase"/>
</dbReference>
<comment type="similarity">
    <text evidence="1 7 8">Belongs to the ferrochelatase family.</text>
</comment>
<dbReference type="PANTHER" id="PTHR11108">
    <property type="entry name" value="FERROCHELATASE"/>
    <property type="match status" value="1"/>
</dbReference>
<keyword evidence="2 7" id="KW-0408">Iron</keyword>
<keyword evidence="3 7" id="KW-0350">Heme biosynthesis</keyword>
<dbReference type="HAMAP" id="MF_00323">
    <property type="entry name" value="Ferrochelatase"/>
    <property type="match status" value="1"/>
</dbReference>
<evidence type="ECO:0000256" key="5">
    <source>
        <dbReference type="ARBA" id="ARBA00023244"/>
    </source>
</evidence>
<evidence type="ECO:0000256" key="7">
    <source>
        <dbReference type="HAMAP-Rule" id="MF_00323"/>
    </source>
</evidence>
<evidence type="ECO:0000256" key="6">
    <source>
        <dbReference type="ARBA" id="ARBA00024536"/>
    </source>
</evidence>
<evidence type="ECO:0000256" key="3">
    <source>
        <dbReference type="ARBA" id="ARBA00023133"/>
    </source>
</evidence>
<keyword evidence="7" id="KW-0963">Cytoplasm</keyword>
<dbReference type="GO" id="GO:0046872">
    <property type="term" value="F:metal ion binding"/>
    <property type="evidence" value="ECO:0007669"/>
    <property type="project" value="UniProtKB-KW"/>
</dbReference>
<dbReference type="GO" id="GO:0006783">
    <property type="term" value="P:heme biosynthetic process"/>
    <property type="evidence" value="ECO:0007669"/>
    <property type="project" value="UniProtKB-UniRule"/>
</dbReference>
<keyword evidence="7" id="KW-0479">Metal-binding</keyword>
<dbReference type="UniPathway" id="UPA00252">
    <property type="reaction ID" value="UER00325"/>
</dbReference>
<dbReference type="CDD" id="cd00419">
    <property type="entry name" value="Ferrochelatase_C"/>
    <property type="match status" value="1"/>
</dbReference>
<dbReference type="AlphaFoldDB" id="A0A2A5WC24"/>
<dbReference type="Gene3D" id="3.40.50.1400">
    <property type="match status" value="2"/>
</dbReference>
<evidence type="ECO:0000256" key="4">
    <source>
        <dbReference type="ARBA" id="ARBA00023239"/>
    </source>
</evidence>
<keyword evidence="4 7" id="KW-0456">Lyase</keyword>
<dbReference type="EC" id="4.98.1.1" evidence="7"/>
<protein>
    <recommendedName>
        <fullName evidence="7">Ferrochelatase</fullName>
        <ecNumber evidence="7">4.98.1.1</ecNumber>
    </recommendedName>
    <alternativeName>
        <fullName evidence="7">Heme synthase</fullName>
    </alternativeName>
    <alternativeName>
        <fullName evidence="7">Protoheme ferro-lyase</fullName>
    </alternativeName>
</protein>
<name>A0A2A5WC24_9GAMM</name>
<comment type="catalytic activity">
    <reaction evidence="6">
        <text>Fe-coproporphyrin III + 2 H(+) = coproporphyrin III + Fe(2+)</text>
        <dbReference type="Rhea" id="RHEA:49572"/>
        <dbReference type="ChEBI" id="CHEBI:15378"/>
        <dbReference type="ChEBI" id="CHEBI:29033"/>
        <dbReference type="ChEBI" id="CHEBI:68438"/>
        <dbReference type="ChEBI" id="CHEBI:131725"/>
        <dbReference type="EC" id="4.99.1.9"/>
    </reaction>
    <physiologicalReaction direction="right-to-left" evidence="6">
        <dbReference type="Rhea" id="RHEA:49574"/>
    </physiologicalReaction>
</comment>
<dbReference type="InterPro" id="IPR033659">
    <property type="entry name" value="Ferrochelatase_N"/>
</dbReference>
<feature type="binding site" evidence="7">
    <location>
        <position position="198"/>
    </location>
    <ligand>
        <name>Fe(2+)</name>
        <dbReference type="ChEBI" id="CHEBI:29033"/>
    </ligand>
</feature>
<comment type="caution">
    <text evidence="9">The sequence shown here is derived from an EMBL/GenBank/DDBJ whole genome shotgun (WGS) entry which is preliminary data.</text>
</comment>
<dbReference type="InterPro" id="IPR033644">
    <property type="entry name" value="Ferrochelatase_C"/>
</dbReference>
<comment type="subcellular location">
    <subcellularLocation>
        <location evidence="7">Cytoplasm</location>
    </subcellularLocation>
</comment>
<comment type="function">
    <text evidence="7">Catalyzes the ferrous insertion into protoporphyrin IX.</text>
</comment>
<dbReference type="GO" id="GO:0004325">
    <property type="term" value="F:ferrochelatase activity"/>
    <property type="evidence" value="ECO:0007669"/>
    <property type="project" value="UniProtKB-UniRule"/>
</dbReference>
<organism evidence="9 10">
    <name type="scientific">OM182 bacterium MED-G28</name>
    <dbReference type="NCBI Taxonomy" id="1986256"/>
    <lineage>
        <taxon>Bacteria</taxon>
        <taxon>Pseudomonadati</taxon>
        <taxon>Pseudomonadota</taxon>
        <taxon>Gammaproteobacteria</taxon>
        <taxon>OMG group</taxon>
        <taxon>OM182 clade</taxon>
    </lineage>
</organism>
<dbReference type="GO" id="GO:0005737">
    <property type="term" value="C:cytoplasm"/>
    <property type="evidence" value="ECO:0007669"/>
    <property type="project" value="UniProtKB-SubCell"/>
</dbReference>
<dbReference type="EMBL" id="NTJZ01000006">
    <property type="protein sequence ID" value="PDH33844.1"/>
    <property type="molecule type" value="Genomic_DNA"/>
</dbReference>
<evidence type="ECO:0000256" key="8">
    <source>
        <dbReference type="RuleBase" id="RU004185"/>
    </source>
</evidence>
<reference evidence="9 10" key="1">
    <citation type="submission" date="2017-08" db="EMBL/GenBank/DDBJ databases">
        <title>Fine stratification of microbial communities through a metagenomic profile of the photic zone.</title>
        <authorList>
            <person name="Haro-Moreno J.M."/>
            <person name="Lopez-Perez M."/>
            <person name="De La Torre J."/>
            <person name="Picazo A."/>
            <person name="Camacho A."/>
            <person name="Rodriguez-Valera F."/>
        </authorList>
    </citation>
    <scope>NUCLEOTIDE SEQUENCE [LARGE SCALE GENOMIC DNA]</scope>
    <source>
        <strain evidence="9">MED-G28</strain>
    </source>
</reference>
<dbReference type="PANTHER" id="PTHR11108:SF1">
    <property type="entry name" value="FERROCHELATASE, MITOCHONDRIAL"/>
    <property type="match status" value="1"/>
</dbReference>
<comment type="catalytic activity">
    <reaction evidence="7">
        <text>heme b + 2 H(+) = protoporphyrin IX + Fe(2+)</text>
        <dbReference type="Rhea" id="RHEA:22584"/>
        <dbReference type="ChEBI" id="CHEBI:15378"/>
        <dbReference type="ChEBI" id="CHEBI:29033"/>
        <dbReference type="ChEBI" id="CHEBI:57306"/>
        <dbReference type="ChEBI" id="CHEBI:60344"/>
        <dbReference type="EC" id="4.98.1.1"/>
    </reaction>
</comment>
<dbReference type="Pfam" id="PF00762">
    <property type="entry name" value="Ferrochelatase"/>
    <property type="match status" value="1"/>
</dbReference>
<accession>A0A2A5WC24</accession>
<evidence type="ECO:0000313" key="9">
    <source>
        <dbReference type="EMBL" id="PDH33844.1"/>
    </source>
</evidence>
<comment type="pathway">
    <text evidence="7">Porphyrin-containing compound metabolism; protoheme biosynthesis; protoheme from protoporphyrin-IX: step 1/1.</text>
</comment>
<feature type="binding site" evidence="7">
    <location>
        <position position="299"/>
    </location>
    <ligand>
        <name>Fe(2+)</name>
        <dbReference type="ChEBI" id="CHEBI:29033"/>
    </ligand>
</feature>
<keyword evidence="5 7" id="KW-0627">Porphyrin biosynthesis</keyword>
<dbReference type="SUPFAM" id="SSF53800">
    <property type="entry name" value="Chelatase"/>
    <property type="match status" value="1"/>
</dbReference>
<dbReference type="NCBIfam" id="TIGR00109">
    <property type="entry name" value="hemH"/>
    <property type="match status" value="1"/>
</dbReference>
<proteinExistence type="inferred from homology"/>